<name>A0A914QAY3_9BILA</name>
<protein>
    <submittedName>
        <fullName evidence="2">Uncharacterized protein</fullName>
    </submittedName>
</protein>
<dbReference type="Proteomes" id="UP000887578">
    <property type="component" value="Unplaced"/>
</dbReference>
<accession>A0A914QAY3</accession>
<organism evidence="1 2">
    <name type="scientific">Panagrolaimus davidi</name>
    <dbReference type="NCBI Taxonomy" id="227884"/>
    <lineage>
        <taxon>Eukaryota</taxon>
        <taxon>Metazoa</taxon>
        <taxon>Ecdysozoa</taxon>
        <taxon>Nematoda</taxon>
        <taxon>Chromadorea</taxon>
        <taxon>Rhabditida</taxon>
        <taxon>Tylenchina</taxon>
        <taxon>Panagrolaimomorpha</taxon>
        <taxon>Panagrolaimoidea</taxon>
        <taxon>Panagrolaimidae</taxon>
        <taxon>Panagrolaimus</taxon>
    </lineage>
</organism>
<sequence>MAPELNLIFCNISNQRMDLTVALMENPPSNGESNRAEDGGMIVRDSKRAKFMATYHHQNFSMRDSLIFYITANPKIAELYLKMIKTCKYFFVKNPILVIDRRLNYYCQWTIAETPYDLNRTTSKLWIADGLFVFPKSFITAETKDQNILTSIIPKLYQCHVRVLSLHKQVMSSQDLPLLISSAKRICFDQVVVKNEDGSNVDVQKVVEIASKATWIIITHPSITSKTMEELLKITHFPTLRIVTLKNVPDVFDIELLCSYEITDEIIATKEFDYKPALFRFRELDYARYKKLYDIFYQK</sequence>
<evidence type="ECO:0000313" key="2">
    <source>
        <dbReference type="WBParaSite" id="PDA_v2.g28797.t1"/>
    </source>
</evidence>
<evidence type="ECO:0000313" key="1">
    <source>
        <dbReference type="Proteomes" id="UP000887578"/>
    </source>
</evidence>
<dbReference type="WBParaSite" id="PDA_v2.g28797.t1">
    <property type="protein sequence ID" value="PDA_v2.g28797.t1"/>
    <property type="gene ID" value="PDA_v2.g28797"/>
</dbReference>
<keyword evidence="1" id="KW-1185">Reference proteome</keyword>
<reference evidence="2" key="1">
    <citation type="submission" date="2022-11" db="UniProtKB">
        <authorList>
            <consortium name="WormBaseParasite"/>
        </authorList>
    </citation>
    <scope>IDENTIFICATION</scope>
</reference>
<proteinExistence type="predicted"/>
<dbReference type="AlphaFoldDB" id="A0A914QAY3"/>